<proteinExistence type="predicted"/>
<accession>W7MTJ8</accession>
<dbReference type="EMBL" id="CM000586">
    <property type="protein sequence ID" value="EWG51064.1"/>
    <property type="molecule type" value="Genomic_DNA"/>
</dbReference>
<dbReference type="EMBL" id="DS022255">
    <property type="protein sequence ID" value="EWG51064.1"/>
    <property type="molecule type" value="Genomic_DNA"/>
</dbReference>
<dbReference type="Proteomes" id="UP000009096">
    <property type="component" value="Chromosome 9"/>
</dbReference>
<dbReference type="OrthoDB" id="5069756at2759"/>
<dbReference type="VEuPathDB" id="FungiDB:FVEG_10169"/>
<organism evidence="1 2">
    <name type="scientific">Gibberella moniliformis (strain M3125 / FGSC 7600)</name>
    <name type="common">Maize ear and stalk rot fungus</name>
    <name type="synonym">Fusarium verticillioides</name>
    <dbReference type="NCBI Taxonomy" id="334819"/>
    <lineage>
        <taxon>Eukaryota</taxon>
        <taxon>Fungi</taxon>
        <taxon>Dikarya</taxon>
        <taxon>Ascomycota</taxon>
        <taxon>Pezizomycotina</taxon>
        <taxon>Sordariomycetes</taxon>
        <taxon>Hypocreomycetidae</taxon>
        <taxon>Hypocreales</taxon>
        <taxon>Nectriaceae</taxon>
        <taxon>Fusarium</taxon>
        <taxon>Fusarium fujikuroi species complex</taxon>
    </lineage>
</organism>
<sequence>MVSLAQRLGKWYQFRFKNLTLNVPSTCITNNGALSLLFKDKDEYEMKGVYELTGHVFVDYIMSHTYEVDYEAAEQDEYIALREYKIALQAWAVGRKYNIRGLALLARDHAVKLAEQHLRPVLALVATVDTPLVMKHITGIIHRIDDYTEEFLQSLTRQEARDILLSVKPPKTVGWLWATLQLMRKAQGPALERGWYLVHQTLPTLVPGLGECLSLLEELRRVIQESEYRAPAAIDPFDDAVEHVLNPFNHWIPDAKIKCGKVMRAMVRNFNSCQKIGTRNKEKPPERDKYFFYYSFIDCWKYSTSFQDKAVASWKTIYEIRLLIDTLAGELLDFCLSASQICW</sequence>
<name>W7MTJ8_GIBM7</name>
<gene>
    <name evidence="1" type="ORF">FVEG_10169</name>
</gene>
<keyword evidence="2" id="KW-1185">Reference proteome</keyword>
<evidence type="ECO:0008006" key="3">
    <source>
        <dbReference type="Google" id="ProtNLM"/>
    </source>
</evidence>
<reference evidence="1 2" key="1">
    <citation type="journal article" date="2010" name="Nature">
        <title>Comparative genomics reveals mobile pathogenicity chromosomes in Fusarium.</title>
        <authorList>
            <person name="Ma L.J."/>
            <person name="van der Does H.C."/>
            <person name="Borkovich K.A."/>
            <person name="Coleman J.J."/>
            <person name="Daboussi M.J."/>
            <person name="Di Pietro A."/>
            <person name="Dufresne M."/>
            <person name="Freitag M."/>
            <person name="Grabherr M."/>
            <person name="Henrissat B."/>
            <person name="Houterman P.M."/>
            <person name="Kang S."/>
            <person name="Shim W.B."/>
            <person name="Woloshuk C."/>
            <person name="Xie X."/>
            <person name="Xu J.R."/>
            <person name="Antoniw J."/>
            <person name="Baker S.E."/>
            <person name="Bluhm B.H."/>
            <person name="Breakspear A."/>
            <person name="Brown D.W."/>
            <person name="Butchko R.A."/>
            <person name="Chapman S."/>
            <person name="Coulson R."/>
            <person name="Coutinho P.M."/>
            <person name="Danchin E.G."/>
            <person name="Diener A."/>
            <person name="Gale L.R."/>
            <person name="Gardiner D.M."/>
            <person name="Goff S."/>
            <person name="Hammond-Kosack K.E."/>
            <person name="Hilburn K."/>
            <person name="Hua-Van A."/>
            <person name="Jonkers W."/>
            <person name="Kazan K."/>
            <person name="Kodira C.D."/>
            <person name="Koehrsen M."/>
            <person name="Kumar L."/>
            <person name="Lee Y.H."/>
            <person name="Li L."/>
            <person name="Manners J.M."/>
            <person name="Miranda-Saavedra D."/>
            <person name="Mukherjee M."/>
            <person name="Park G."/>
            <person name="Park J."/>
            <person name="Park S.Y."/>
            <person name="Proctor R.H."/>
            <person name="Regev A."/>
            <person name="Ruiz-Roldan M.C."/>
            <person name="Sain D."/>
            <person name="Sakthikumar S."/>
            <person name="Sykes S."/>
            <person name="Schwartz D.C."/>
            <person name="Turgeon B.G."/>
            <person name="Wapinski I."/>
            <person name="Yoder O."/>
            <person name="Young S."/>
            <person name="Zeng Q."/>
            <person name="Zhou S."/>
            <person name="Galagan J."/>
            <person name="Cuomo C.A."/>
            <person name="Kistler H.C."/>
            <person name="Rep M."/>
        </authorList>
    </citation>
    <scope>NUCLEOTIDE SEQUENCE [LARGE SCALE GENOMIC DNA]</scope>
    <source>
        <strain evidence="2">M3125 / FGSC 7600</strain>
    </source>
</reference>
<evidence type="ECO:0000313" key="1">
    <source>
        <dbReference type="EMBL" id="EWG51064.1"/>
    </source>
</evidence>
<dbReference type="GeneID" id="30067774"/>
<dbReference type="AlphaFoldDB" id="W7MTJ8"/>
<evidence type="ECO:0000313" key="2">
    <source>
        <dbReference type="Proteomes" id="UP000009096"/>
    </source>
</evidence>
<dbReference type="RefSeq" id="XP_018757255.1">
    <property type="nucleotide sequence ID" value="XM_018899228.1"/>
</dbReference>
<dbReference type="KEGG" id="fvr:FVEG_10169"/>
<protein>
    <recommendedName>
        <fullName evidence="3">BTB domain-containing protein</fullName>
    </recommendedName>
</protein>